<feature type="transmembrane region" description="Helical" evidence="5">
    <location>
        <begin position="133"/>
        <end position="154"/>
    </location>
</feature>
<feature type="transmembrane region" description="Helical" evidence="5">
    <location>
        <begin position="206"/>
        <end position="229"/>
    </location>
</feature>
<dbReference type="EMBL" id="BAAAPB010000002">
    <property type="protein sequence ID" value="GAA1963945.1"/>
    <property type="molecule type" value="Genomic_DNA"/>
</dbReference>
<keyword evidence="3 5" id="KW-1133">Transmembrane helix</keyword>
<dbReference type="SUPFAM" id="SSF103473">
    <property type="entry name" value="MFS general substrate transporter"/>
    <property type="match status" value="1"/>
</dbReference>
<evidence type="ECO:0000256" key="2">
    <source>
        <dbReference type="ARBA" id="ARBA00022692"/>
    </source>
</evidence>
<comment type="caution">
    <text evidence="7">The sequence shown here is derived from an EMBL/GenBank/DDBJ whole genome shotgun (WGS) entry which is preliminary data.</text>
</comment>
<feature type="transmembrane region" description="Helical" evidence="5">
    <location>
        <begin position="42"/>
        <end position="63"/>
    </location>
</feature>
<organism evidence="7 8">
    <name type="scientific">Nocardioides panacihumi</name>
    <dbReference type="NCBI Taxonomy" id="400774"/>
    <lineage>
        <taxon>Bacteria</taxon>
        <taxon>Bacillati</taxon>
        <taxon>Actinomycetota</taxon>
        <taxon>Actinomycetes</taxon>
        <taxon>Propionibacteriales</taxon>
        <taxon>Nocardioidaceae</taxon>
        <taxon>Nocardioides</taxon>
    </lineage>
</organism>
<dbReference type="InterPro" id="IPR011701">
    <property type="entry name" value="MFS"/>
</dbReference>
<feature type="transmembrane region" description="Helical" evidence="5">
    <location>
        <begin position="99"/>
        <end position="121"/>
    </location>
</feature>
<dbReference type="RefSeq" id="WP_344045180.1">
    <property type="nucleotide sequence ID" value="NZ_BAAAPB010000002.1"/>
</dbReference>
<evidence type="ECO:0000313" key="8">
    <source>
        <dbReference type="Proteomes" id="UP001500571"/>
    </source>
</evidence>
<feature type="domain" description="Major facilitator superfamily (MFS) profile" evidence="6">
    <location>
        <begin position="7"/>
        <end position="389"/>
    </location>
</feature>
<keyword evidence="4 5" id="KW-0472">Membrane</keyword>
<dbReference type="CDD" id="cd17339">
    <property type="entry name" value="MFS_NIMT_CynX_like"/>
    <property type="match status" value="1"/>
</dbReference>
<keyword evidence="2 5" id="KW-0812">Transmembrane</keyword>
<evidence type="ECO:0000256" key="1">
    <source>
        <dbReference type="ARBA" id="ARBA00004651"/>
    </source>
</evidence>
<evidence type="ECO:0000259" key="6">
    <source>
        <dbReference type="PROSITE" id="PS50850"/>
    </source>
</evidence>
<proteinExistence type="predicted"/>
<evidence type="ECO:0000313" key="7">
    <source>
        <dbReference type="EMBL" id="GAA1963945.1"/>
    </source>
</evidence>
<protein>
    <submittedName>
        <fullName evidence="7">CynX/NimT family MFS transporter</fullName>
    </submittedName>
</protein>
<keyword evidence="8" id="KW-1185">Reference proteome</keyword>
<feature type="transmembrane region" description="Helical" evidence="5">
    <location>
        <begin position="75"/>
        <end position="93"/>
    </location>
</feature>
<comment type="subcellular location">
    <subcellularLocation>
        <location evidence="1">Cell membrane</location>
        <topology evidence="1">Multi-pass membrane protein</topology>
    </subcellularLocation>
</comment>
<feature type="transmembrane region" description="Helical" evidence="5">
    <location>
        <begin position="329"/>
        <end position="353"/>
    </location>
</feature>
<dbReference type="InterPro" id="IPR036259">
    <property type="entry name" value="MFS_trans_sf"/>
</dbReference>
<feature type="transmembrane region" description="Helical" evidence="5">
    <location>
        <begin position="296"/>
        <end position="317"/>
    </location>
</feature>
<dbReference type="PANTHER" id="PTHR23523:SF2">
    <property type="entry name" value="2-NITROIMIDAZOLE TRANSPORTER"/>
    <property type="match status" value="1"/>
</dbReference>
<accession>A0ABP5CH30</accession>
<dbReference type="PROSITE" id="PS50850">
    <property type="entry name" value="MFS"/>
    <property type="match status" value="1"/>
</dbReference>
<feature type="transmembrane region" description="Helical" evidence="5">
    <location>
        <begin position="359"/>
        <end position="381"/>
    </location>
</feature>
<name>A0ABP5CH30_9ACTN</name>
<sequence length="398" mass="41924">MIRRSSVIVLAAILLLAVNLRPTAVSVGPVLEEVRDGLHMGAGGVSLLTSLPVLAFALFGAIAPLLARRYGVHRVTLLSLFAVAIGLLGRSLADEEPVFLLLSMLALAGMALANVLLPSLVKLHFPDRVGQVTALYTTMLAVGLTLALMLTVPISHAGGGWRTGLGIWALVAVIAAIPWLPMVAHDHAIDPSPHTVGFLEVLRTPIGVSMIVFFGLQSLQAYVVFGWFATMWRDAGFSATAAGLLVGLVAATSIPLSLWAPVALARSARPRRILLCFMICYPIGYAALLIDPHRLAIPAALLIGAGTVVFPLVLVLINLRSRTPAGTAALSSVAQSVGYLIAGIGPFAIGLIHEHTGGWTWPLCVLIVVCVPQTVVGLMCGRPVYVEDQLRDPARTAV</sequence>
<dbReference type="InterPro" id="IPR052524">
    <property type="entry name" value="MFS_Cyanate_Porter"/>
</dbReference>
<dbReference type="Gene3D" id="1.20.1250.20">
    <property type="entry name" value="MFS general substrate transporter like domains"/>
    <property type="match status" value="1"/>
</dbReference>
<feature type="transmembrane region" description="Helical" evidence="5">
    <location>
        <begin position="166"/>
        <end position="185"/>
    </location>
</feature>
<dbReference type="PANTHER" id="PTHR23523">
    <property type="match status" value="1"/>
</dbReference>
<dbReference type="Proteomes" id="UP001500571">
    <property type="component" value="Unassembled WGS sequence"/>
</dbReference>
<evidence type="ECO:0000256" key="5">
    <source>
        <dbReference type="SAM" id="Phobius"/>
    </source>
</evidence>
<gene>
    <name evidence="7" type="ORF">GCM10009798_25060</name>
</gene>
<feature type="transmembrane region" description="Helical" evidence="5">
    <location>
        <begin position="235"/>
        <end position="260"/>
    </location>
</feature>
<evidence type="ECO:0000256" key="4">
    <source>
        <dbReference type="ARBA" id="ARBA00023136"/>
    </source>
</evidence>
<reference evidence="8" key="1">
    <citation type="journal article" date="2019" name="Int. J. Syst. Evol. Microbiol.">
        <title>The Global Catalogue of Microorganisms (GCM) 10K type strain sequencing project: providing services to taxonomists for standard genome sequencing and annotation.</title>
        <authorList>
            <consortium name="The Broad Institute Genomics Platform"/>
            <consortium name="The Broad Institute Genome Sequencing Center for Infectious Disease"/>
            <person name="Wu L."/>
            <person name="Ma J."/>
        </authorList>
    </citation>
    <scope>NUCLEOTIDE SEQUENCE [LARGE SCALE GENOMIC DNA]</scope>
    <source>
        <strain evidence="8">JCM 15309</strain>
    </source>
</reference>
<dbReference type="InterPro" id="IPR020846">
    <property type="entry name" value="MFS_dom"/>
</dbReference>
<feature type="transmembrane region" description="Helical" evidence="5">
    <location>
        <begin position="272"/>
        <end position="290"/>
    </location>
</feature>
<dbReference type="Pfam" id="PF07690">
    <property type="entry name" value="MFS_1"/>
    <property type="match status" value="1"/>
</dbReference>
<evidence type="ECO:0000256" key="3">
    <source>
        <dbReference type="ARBA" id="ARBA00022989"/>
    </source>
</evidence>